<dbReference type="PANTHER" id="PTHR12323:SF0">
    <property type="entry name" value="CALCIUM HOMEOSTASIS ENDOPLASMIC RETICULUM PROTEIN"/>
    <property type="match status" value="1"/>
</dbReference>
<dbReference type="InterPro" id="IPR008942">
    <property type="entry name" value="ENTH_VHS"/>
</dbReference>
<dbReference type="PANTHER" id="PTHR12323">
    <property type="entry name" value="SR-RELATED CTD ASSOCIATED FACTOR 6"/>
    <property type="match status" value="1"/>
</dbReference>
<organism evidence="3 4">
    <name type="scientific">Acanthochromis polyacanthus</name>
    <name type="common">spiny chromis</name>
    <dbReference type="NCBI Taxonomy" id="80966"/>
    <lineage>
        <taxon>Eukaryota</taxon>
        <taxon>Metazoa</taxon>
        <taxon>Chordata</taxon>
        <taxon>Craniata</taxon>
        <taxon>Vertebrata</taxon>
        <taxon>Euteleostomi</taxon>
        <taxon>Actinopterygii</taxon>
        <taxon>Neopterygii</taxon>
        <taxon>Teleostei</taxon>
        <taxon>Neoteleostei</taxon>
        <taxon>Acanthomorphata</taxon>
        <taxon>Ovalentaria</taxon>
        <taxon>Pomacentridae</taxon>
        <taxon>Acanthochromis</taxon>
    </lineage>
</organism>
<feature type="domain" description="SURP motif" evidence="1">
    <location>
        <begin position="15"/>
        <end position="57"/>
    </location>
</feature>
<dbReference type="GO" id="GO:0048471">
    <property type="term" value="C:perinuclear region of cytoplasm"/>
    <property type="evidence" value="ECO:0007669"/>
    <property type="project" value="TreeGrafter"/>
</dbReference>
<dbReference type="Pfam" id="PF04818">
    <property type="entry name" value="CID"/>
    <property type="match status" value="1"/>
</dbReference>
<dbReference type="Ensembl" id="ENSAPOT00000033515.1">
    <property type="protein sequence ID" value="ENSAPOP00000016123.1"/>
    <property type="gene ID" value="ENSAPOG00000019215.1"/>
</dbReference>
<dbReference type="InterPro" id="IPR000061">
    <property type="entry name" value="Surp"/>
</dbReference>
<evidence type="ECO:0000259" key="1">
    <source>
        <dbReference type="PROSITE" id="PS50128"/>
    </source>
</evidence>
<dbReference type="Pfam" id="PF01805">
    <property type="entry name" value="Surp"/>
    <property type="match status" value="1"/>
</dbReference>
<dbReference type="PROSITE" id="PS50128">
    <property type="entry name" value="SURP"/>
    <property type="match status" value="1"/>
</dbReference>
<dbReference type="Proteomes" id="UP000257200">
    <property type="component" value="Unplaced"/>
</dbReference>
<dbReference type="Gene3D" id="1.25.40.90">
    <property type="match status" value="1"/>
</dbReference>
<evidence type="ECO:0000259" key="2">
    <source>
        <dbReference type="PROSITE" id="PS51391"/>
    </source>
</evidence>
<reference evidence="3" key="1">
    <citation type="submission" date="2025-08" db="UniProtKB">
        <authorList>
            <consortium name="Ensembl"/>
        </authorList>
    </citation>
    <scope>IDENTIFICATION</scope>
</reference>
<dbReference type="AlphaFoldDB" id="A0A3Q1FGB3"/>
<dbReference type="GeneTree" id="ENSGT00730000111147"/>
<reference evidence="3" key="2">
    <citation type="submission" date="2025-09" db="UniProtKB">
        <authorList>
            <consortium name="Ensembl"/>
        </authorList>
    </citation>
    <scope>IDENTIFICATION</scope>
</reference>
<dbReference type="InParanoid" id="A0A3Q1FGB3"/>
<dbReference type="GO" id="GO:0006874">
    <property type="term" value="P:intracellular calcium ion homeostasis"/>
    <property type="evidence" value="ECO:0007669"/>
    <property type="project" value="TreeGrafter"/>
</dbReference>
<dbReference type="GO" id="GO:0006396">
    <property type="term" value="P:RNA processing"/>
    <property type="evidence" value="ECO:0007669"/>
    <property type="project" value="InterPro"/>
</dbReference>
<accession>A0A3Q1FGB3</accession>
<evidence type="ECO:0000313" key="3">
    <source>
        <dbReference type="Ensembl" id="ENSAPOP00000016123.1"/>
    </source>
</evidence>
<dbReference type="PROSITE" id="PS51391">
    <property type="entry name" value="CID"/>
    <property type="match status" value="1"/>
</dbReference>
<proteinExistence type="predicted"/>
<dbReference type="SUPFAM" id="SSF48464">
    <property type="entry name" value="ENTH/VHS domain"/>
    <property type="match status" value="1"/>
</dbReference>
<name>A0A3Q1FGB3_9TELE</name>
<evidence type="ECO:0000313" key="4">
    <source>
        <dbReference type="Proteomes" id="UP000257200"/>
    </source>
</evidence>
<dbReference type="FunFam" id="1.10.10.790:FF:000007">
    <property type="entry name" value="Calcium homeostasis endoplasmic reticulum protein"/>
    <property type="match status" value="1"/>
</dbReference>
<dbReference type="Gene3D" id="1.10.10.790">
    <property type="entry name" value="Surp module"/>
    <property type="match status" value="1"/>
</dbReference>
<dbReference type="InterPro" id="IPR035967">
    <property type="entry name" value="SWAP/Surp_sf"/>
</dbReference>
<feature type="domain" description="CID" evidence="2">
    <location>
        <begin position="139"/>
        <end position="279"/>
    </location>
</feature>
<sequence length="294" mass="33882">MDIPNPPEDQELRNVIDKLAQFVARNGPEFEKMTMEKQKDNPKFSFLFGGEYFSYYKCKLAMEQQQRAKDVVDMPTPSMPMIAPPSIPPPATPPIDELIQQSQWNLQQQEQHLHTLRQEQVTAAIALAMEQQTQKLLLETHLDITEFDNLLQPIIDTCTKDAISAGKNWMFNNAKTPPHCELMTSHLRNRITADGAHFELRLHLIYLTNDVLHHCQRKQQKDLLAALQKVVVPIYCTSFLAVEEEKQQKITRLLQLWEKNGYFNEETIQQLQNPALGLGQYQVSETRLKALTSC</sequence>
<dbReference type="STRING" id="80966.ENSAPOP00000016123"/>
<dbReference type="SMART" id="SM00648">
    <property type="entry name" value="SWAP"/>
    <property type="match status" value="1"/>
</dbReference>
<keyword evidence="4" id="KW-1185">Reference proteome</keyword>
<protein>
    <submittedName>
        <fullName evidence="3">Calcium homeostasis endoplasmic reticulum protein</fullName>
    </submittedName>
</protein>
<dbReference type="InterPro" id="IPR006569">
    <property type="entry name" value="CID_dom"/>
</dbReference>
<dbReference type="GO" id="GO:0003723">
    <property type="term" value="F:RNA binding"/>
    <property type="evidence" value="ECO:0007669"/>
    <property type="project" value="InterPro"/>
</dbReference>
<dbReference type="SUPFAM" id="SSF109905">
    <property type="entry name" value="Surp module (SWAP domain)"/>
    <property type="match status" value="1"/>
</dbReference>